<organism evidence="1">
    <name type="scientific">marine sediment metagenome</name>
    <dbReference type="NCBI Taxonomy" id="412755"/>
    <lineage>
        <taxon>unclassified sequences</taxon>
        <taxon>metagenomes</taxon>
        <taxon>ecological metagenomes</taxon>
    </lineage>
</organism>
<dbReference type="Gene3D" id="3.30.300.10">
    <property type="match status" value="1"/>
</dbReference>
<gene>
    <name evidence="1" type="ORF">LCGC14_1003400</name>
</gene>
<dbReference type="EMBL" id="LAZR01003890">
    <property type="protein sequence ID" value="KKN13739.1"/>
    <property type="molecule type" value="Genomic_DNA"/>
</dbReference>
<proteinExistence type="predicted"/>
<dbReference type="Pfam" id="PF01941">
    <property type="entry name" value="AdoMet_Synthase"/>
    <property type="match status" value="1"/>
</dbReference>
<dbReference type="AlphaFoldDB" id="A0A0F9N737"/>
<evidence type="ECO:0000313" key="1">
    <source>
        <dbReference type="EMBL" id="KKN13739.1"/>
    </source>
</evidence>
<dbReference type="InterPro" id="IPR027790">
    <property type="entry name" value="AdoMet_synthase_2_family"/>
</dbReference>
<accession>A0A0F9N737</accession>
<name>A0A0F9N737_9ZZZZ</name>
<protein>
    <recommendedName>
        <fullName evidence="2">S-adenosylmethionine synthetase N-terminal domain-containing protein</fullName>
    </recommendedName>
</protein>
<feature type="non-terminal residue" evidence="1">
    <location>
        <position position="271"/>
    </location>
</feature>
<dbReference type="InterPro" id="IPR042543">
    <property type="entry name" value="AdoMet_synthase_2"/>
</dbReference>
<dbReference type="Gene3D" id="3.30.300.340">
    <property type="entry name" value="S-adenosylmethionine synthetase, N-terminal domain"/>
    <property type="match status" value="1"/>
</dbReference>
<dbReference type="PANTHER" id="PTHR36697">
    <property type="entry name" value="S-ADENOSYLMETHIONINE SYNTHASE"/>
    <property type="match status" value="1"/>
</dbReference>
<reference evidence="1" key="1">
    <citation type="journal article" date="2015" name="Nature">
        <title>Complex archaea that bridge the gap between prokaryotes and eukaryotes.</title>
        <authorList>
            <person name="Spang A."/>
            <person name="Saw J.H."/>
            <person name="Jorgensen S.L."/>
            <person name="Zaremba-Niedzwiedzka K."/>
            <person name="Martijn J."/>
            <person name="Lind A.E."/>
            <person name="van Eijk R."/>
            <person name="Schleper C."/>
            <person name="Guy L."/>
            <person name="Ettema T.J."/>
        </authorList>
    </citation>
    <scope>NUCLEOTIDE SEQUENCE</scope>
</reference>
<comment type="caution">
    <text evidence="1">The sequence shown here is derived from an EMBL/GenBank/DDBJ whole genome shotgun (WGS) entry which is preliminary data.</text>
</comment>
<sequence>MLKISKATFLPIEKSNFPEIVERKGIGHPDTVCDAVADACSRALCLYYLENYDRVYHHNVDKAALVGGTAKPKFGGGLIIQPQYFLIVGRAINQILIECAEGPNRLDYIPVATICIETQRKVLSGIFRNLDLNIDIQFDYAVRPGSIDLTGVFDESHNTGDIPLANDTSFGVGYAPYSDVEKMTLEAENLINSPAFKDKCKGSGEDIKIMTERMGNKVGITVAAAMVSKYINDTDEYINYVDQIKDAVLDLAAKVIPEREVSCQVNVGDNV</sequence>
<dbReference type="PANTHER" id="PTHR36697:SF1">
    <property type="entry name" value="S-ADENOSYLMETHIONINE SYNTHASE"/>
    <property type="match status" value="1"/>
</dbReference>
<evidence type="ECO:0008006" key="2">
    <source>
        <dbReference type="Google" id="ProtNLM"/>
    </source>
</evidence>